<accession>I1HWW1</accession>
<dbReference type="PANTHER" id="PTHR33784">
    <property type="entry name" value="OS05G0482100 PROTEIN"/>
    <property type="match status" value="1"/>
</dbReference>
<dbReference type="InterPro" id="IPR040338">
    <property type="entry name" value="At1g67623-like"/>
</dbReference>
<evidence type="ECO:0000313" key="2">
    <source>
        <dbReference type="EMBL" id="KQJ93137.1"/>
    </source>
</evidence>
<dbReference type="HOGENOM" id="CLU_102713_0_0_1"/>
<organism evidence="2">
    <name type="scientific">Brachypodium distachyon</name>
    <name type="common">Purple false brome</name>
    <name type="synonym">Trachynia distachya</name>
    <dbReference type="NCBI Taxonomy" id="15368"/>
    <lineage>
        <taxon>Eukaryota</taxon>
        <taxon>Viridiplantae</taxon>
        <taxon>Streptophyta</taxon>
        <taxon>Embryophyta</taxon>
        <taxon>Tracheophyta</taxon>
        <taxon>Spermatophyta</taxon>
        <taxon>Magnoliopsida</taxon>
        <taxon>Liliopsida</taxon>
        <taxon>Poales</taxon>
        <taxon>Poaceae</taxon>
        <taxon>BOP clade</taxon>
        <taxon>Pooideae</taxon>
        <taxon>Stipodae</taxon>
        <taxon>Brachypodieae</taxon>
        <taxon>Brachypodium</taxon>
    </lineage>
</organism>
<dbReference type="InterPro" id="IPR057136">
    <property type="entry name" value="At2g35280_TPR_dom"/>
</dbReference>
<dbReference type="AlphaFoldDB" id="I1HWW1"/>
<dbReference type="EnsemblPlants" id="KQJ93137">
    <property type="protein sequence ID" value="KQJ93137"/>
    <property type="gene ID" value="BRADI_3g02940v3"/>
</dbReference>
<dbReference type="eggNOG" id="KOG0851">
    <property type="taxonomic scope" value="Eukaryota"/>
</dbReference>
<reference evidence="3" key="3">
    <citation type="submission" date="2018-08" db="UniProtKB">
        <authorList>
            <consortium name="EnsemblPlants"/>
        </authorList>
    </citation>
    <scope>IDENTIFICATION</scope>
    <source>
        <strain evidence="3">cv. Bd21</strain>
    </source>
</reference>
<dbReference type="STRING" id="15368.I1HWW1"/>
<dbReference type="InParanoid" id="I1HWW1"/>
<dbReference type="OrthoDB" id="740716at2759"/>
<reference evidence="2 3" key="1">
    <citation type="journal article" date="2010" name="Nature">
        <title>Genome sequencing and analysis of the model grass Brachypodium distachyon.</title>
        <authorList>
            <consortium name="International Brachypodium Initiative"/>
        </authorList>
    </citation>
    <scope>NUCLEOTIDE SEQUENCE [LARGE SCALE GENOMIC DNA]</scope>
    <source>
        <strain evidence="2 3">Bd21</strain>
    </source>
</reference>
<evidence type="ECO:0000313" key="4">
    <source>
        <dbReference type="Proteomes" id="UP000008810"/>
    </source>
</evidence>
<feature type="domain" description="At2g35280-like TPR" evidence="1">
    <location>
        <begin position="60"/>
        <end position="147"/>
    </location>
</feature>
<sequence>MDIAGLPSDLLVEVTARIAERSATPLDDIVNLRRSCKVFRDATAAREVGRCMAVHKEWRLHWWDTTRFLSVLRRCAASGNSAASYIIGLDEICNRRRKESGLQHLRHAMEHGLYAVAAYTIGMVMLRDSRSLDSVEQAMEYLEEAGAALSGSAASTTSSKMKISCVRREAASVIRRLTMHRWKTVVEPTGPTCTDPQCGEMETMTEGWDEADDEQRRFCSRICRWKHEYCKFVRWI</sequence>
<gene>
    <name evidence="2" type="ORF">BRADI_3g02940v3</name>
</gene>
<dbReference type="PANTHER" id="PTHR33784:SF9">
    <property type="entry name" value="F-BOX PROTEIN"/>
    <property type="match status" value="1"/>
</dbReference>
<dbReference type="EMBL" id="CM000882">
    <property type="protein sequence ID" value="KQJ93137.1"/>
    <property type="molecule type" value="Genomic_DNA"/>
</dbReference>
<keyword evidence="4" id="KW-1185">Reference proteome</keyword>
<dbReference type="Proteomes" id="UP000008810">
    <property type="component" value="Chromosome 3"/>
</dbReference>
<dbReference type="Pfam" id="PF23310">
    <property type="entry name" value="TPR_27"/>
    <property type="match status" value="1"/>
</dbReference>
<evidence type="ECO:0000259" key="1">
    <source>
        <dbReference type="Pfam" id="PF23310"/>
    </source>
</evidence>
<name>I1HWW1_BRADI</name>
<proteinExistence type="predicted"/>
<protein>
    <recommendedName>
        <fullName evidence="1">At2g35280-like TPR domain-containing protein</fullName>
    </recommendedName>
</protein>
<dbReference type="OMA" id="ICNHRGK"/>
<reference evidence="2" key="2">
    <citation type="submission" date="2017-06" db="EMBL/GenBank/DDBJ databases">
        <title>WGS assembly of Brachypodium distachyon.</title>
        <authorList>
            <consortium name="The International Brachypodium Initiative"/>
            <person name="Lucas S."/>
            <person name="Harmon-Smith M."/>
            <person name="Lail K."/>
            <person name="Tice H."/>
            <person name="Grimwood J."/>
            <person name="Bruce D."/>
            <person name="Barry K."/>
            <person name="Shu S."/>
            <person name="Lindquist E."/>
            <person name="Wang M."/>
            <person name="Pitluck S."/>
            <person name="Vogel J.P."/>
            <person name="Garvin D.F."/>
            <person name="Mockler T.C."/>
            <person name="Schmutz J."/>
            <person name="Rokhsar D."/>
            <person name="Bevan M.W."/>
        </authorList>
    </citation>
    <scope>NUCLEOTIDE SEQUENCE</scope>
    <source>
        <strain evidence="2">Bd21</strain>
    </source>
</reference>
<evidence type="ECO:0000313" key="3">
    <source>
        <dbReference type="EnsemblPlants" id="KQJ93137"/>
    </source>
</evidence>
<dbReference type="Gramene" id="KQJ93137">
    <property type="protein sequence ID" value="KQJ93137"/>
    <property type="gene ID" value="BRADI_3g02940v3"/>
</dbReference>